<dbReference type="GO" id="GO:0004222">
    <property type="term" value="F:metalloendopeptidase activity"/>
    <property type="evidence" value="ECO:0007669"/>
    <property type="project" value="InterPro"/>
</dbReference>
<reference evidence="12 13" key="1">
    <citation type="journal article" date="2017" name="Int. J. Parasitol.">
        <title>The genome of the protozoan parasite Cystoisospora suis and a reverse vaccinology approach to identify vaccine candidates.</title>
        <authorList>
            <person name="Palmieri N."/>
            <person name="Shrestha A."/>
            <person name="Ruttkowski B."/>
            <person name="Beck T."/>
            <person name="Vogl C."/>
            <person name="Tomley F."/>
            <person name="Blake D.P."/>
            <person name="Joachim A."/>
        </authorList>
    </citation>
    <scope>NUCLEOTIDE SEQUENCE [LARGE SCALE GENOMIC DNA]</scope>
    <source>
        <strain evidence="12 13">Wien I</strain>
    </source>
</reference>
<evidence type="ECO:0000313" key="13">
    <source>
        <dbReference type="Proteomes" id="UP000221165"/>
    </source>
</evidence>
<dbReference type="AlphaFoldDB" id="A0A2C6KRR7"/>
<accession>A0A2C6KRR7</accession>
<evidence type="ECO:0000259" key="10">
    <source>
        <dbReference type="Pfam" id="PF00675"/>
    </source>
</evidence>
<evidence type="ECO:0000259" key="11">
    <source>
        <dbReference type="Pfam" id="PF05193"/>
    </source>
</evidence>
<feature type="domain" description="Peptidase M16 C-terminal" evidence="11">
    <location>
        <begin position="269"/>
        <end position="461"/>
    </location>
</feature>
<evidence type="ECO:0000256" key="5">
    <source>
        <dbReference type="ARBA" id="ARBA00022801"/>
    </source>
</evidence>
<keyword evidence="4" id="KW-0479">Metal-binding</keyword>
<evidence type="ECO:0000256" key="8">
    <source>
        <dbReference type="ARBA" id="ARBA00023128"/>
    </source>
</evidence>
<evidence type="ECO:0000256" key="4">
    <source>
        <dbReference type="ARBA" id="ARBA00022723"/>
    </source>
</evidence>
<evidence type="ECO:0000256" key="7">
    <source>
        <dbReference type="ARBA" id="ARBA00023049"/>
    </source>
</evidence>
<evidence type="ECO:0000256" key="2">
    <source>
        <dbReference type="ARBA" id="ARBA00004173"/>
    </source>
</evidence>
<evidence type="ECO:0000256" key="1">
    <source>
        <dbReference type="ARBA" id="ARBA00001947"/>
    </source>
</evidence>
<dbReference type="Pfam" id="PF00675">
    <property type="entry name" value="Peptidase_M16"/>
    <property type="match status" value="1"/>
</dbReference>
<dbReference type="PANTHER" id="PTHR11851">
    <property type="entry name" value="METALLOPROTEASE"/>
    <property type="match status" value="1"/>
</dbReference>
<dbReference type="RefSeq" id="XP_067920766.1">
    <property type="nucleotide sequence ID" value="XM_068067257.1"/>
</dbReference>
<keyword evidence="7" id="KW-0482">Metalloprotease</keyword>
<dbReference type="GO" id="GO:0046872">
    <property type="term" value="F:metal ion binding"/>
    <property type="evidence" value="ECO:0007669"/>
    <property type="project" value="UniProtKB-KW"/>
</dbReference>
<dbReference type="PANTHER" id="PTHR11851:SF149">
    <property type="entry name" value="GH01077P"/>
    <property type="match status" value="1"/>
</dbReference>
<dbReference type="GO" id="GO:0006508">
    <property type="term" value="P:proteolysis"/>
    <property type="evidence" value="ECO:0007669"/>
    <property type="project" value="UniProtKB-KW"/>
</dbReference>
<feature type="non-terminal residue" evidence="12">
    <location>
        <position position="517"/>
    </location>
</feature>
<dbReference type="Proteomes" id="UP000221165">
    <property type="component" value="Unassembled WGS sequence"/>
</dbReference>
<dbReference type="GeneID" id="94430468"/>
<dbReference type="SUPFAM" id="SSF63411">
    <property type="entry name" value="LuxS/MPP-like metallohydrolase"/>
    <property type="match status" value="2"/>
</dbReference>
<dbReference type="GO" id="GO:0005739">
    <property type="term" value="C:mitochondrion"/>
    <property type="evidence" value="ECO:0007669"/>
    <property type="project" value="UniProtKB-SubCell"/>
</dbReference>
<dbReference type="Pfam" id="PF05193">
    <property type="entry name" value="Peptidase_M16_C"/>
    <property type="match status" value="1"/>
</dbReference>
<protein>
    <submittedName>
        <fullName evidence="12">Organelle processing peptidase</fullName>
    </submittedName>
</protein>
<keyword evidence="13" id="KW-1185">Reference proteome</keyword>
<dbReference type="VEuPathDB" id="ToxoDB:CSUI_007107"/>
<evidence type="ECO:0000313" key="12">
    <source>
        <dbReference type="EMBL" id="PHJ19064.1"/>
    </source>
</evidence>
<keyword evidence="5" id="KW-0378">Hydrolase</keyword>
<dbReference type="InterPro" id="IPR001431">
    <property type="entry name" value="Pept_M16_Zn_BS"/>
</dbReference>
<keyword evidence="3" id="KW-0645">Protease</keyword>
<keyword evidence="6" id="KW-0862">Zinc</keyword>
<dbReference type="InterPro" id="IPR050361">
    <property type="entry name" value="MPP/UQCRC_Complex"/>
</dbReference>
<comment type="cofactor">
    <cofactor evidence="1">
        <name>Zn(2+)</name>
        <dbReference type="ChEBI" id="CHEBI:29105"/>
    </cofactor>
</comment>
<keyword evidence="8" id="KW-0496">Mitochondrion</keyword>
<proteinExistence type="inferred from homology"/>
<gene>
    <name evidence="12" type="ORF">CSUI_007107</name>
</gene>
<comment type="caution">
    <text evidence="12">The sequence shown here is derived from an EMBL/GenBank/DDBJ whole genome shotgun (WGS) entry which is preliminary data.</text>
</comment>
<comment type="similarity">
    <text evidence="9">Belongs to the peptidase M16 family.</text>
</comment>
<dbReference type="PROSITE" id="PS00143">
    <property type="entry name" value="INSULINASE"/>
    <property type="match status" value="1"/>
</dbReference>
<dbReference type="Gene3D" id="3.30.830.10">
    <property type="entry name" value="Metalloenzyme, LuxS/M16 peptidase-like"/>
    <property type="match status" value="2"/>
</dbReference>
<evidence type="ECO:0000256" key="9">
    <source>
        <dbReference type="RuleBase" id="RU004447"/>
    </source>
</evidence>
<dbReference type="FunFam" id="3.30.830.10:FF:000002">
    <property type="entry name" value="Mitochondrial-processing peptidase subunit beta"/>
    <property type="match status" value="1"/>
</dbReference>
<evidence type="ECO:0000256" key="6">
    <source>
        <dbReference type="ARBA" id="ARBA00022833"/>
    </source>
</evidence>
<dbReference type="EMBL" id="MIGC01003669">
    <property type="protein sequence ID" value="PHJ19064.1"/>
    <property type="molecule type" value="Genomic_DNA"/>
</dbReference>
<dbReference type="InterPro" id="IPR007863">
    <property type="entry name" value="Peptidase_M16_C"/>
</dbReference>
<comment type="subcellular location">
    <subcellularLocation>
        <location evidence="2">Mitochondrion</location>
    </subcellularLocation>
</comment>
<evidence type="ECO:0000256" key="3">
    <source>
        <dbReference type="ARBA" id="ARBA00022670"/>
    </source>
</evidence>
<dbReference type="OrthoDB" id="10251424at2759"/>
<dbReference type="InterPro" id="IPR011765">
    <property type="entry name" value="Pept_M16_N"/>
</dbReference>
<dbReference type="PROSITE" id="PS51257">
    <property type="entry name" value="PROKAR_LIPOPROTEIN"/>
    <property type="match status" value="1"/>
</dbReference>
<organism evidence="12 13">
    <name type="scientific">Cystoisospora suis</name>
    <dbReference type="NCBI Taxonomy" id="483139"/>
    <lineage>
        <taxon>Eukaryota</taxon>
        <taxon>Sar</taxon>
        <taxon>Alveolata</taxon>
        <taxon>Apicomplexa</taxon>
        <taxon>Conoidasida</taxon>
        <taxon>Coccidia</taxon>
        <taxon>Eucoccidiorida</taxon>
        <taxon>Eimeriorina</taxon>
        <taxon>Sarcocystidae</taxon>
        <taxon>Cystoisospora</taxon>
    </lineage>
</organism>
<dbReference type="InterPro" id="IPR011249">
    <property type="entry name" value="Metalloenz_LuxS/M16"/>
</dbReference>
<feature type="domain" description="Peptidase M16 N-terminal" evidence="10">
    <location>
        <begin position="116"/>
        <end position="264"/>
    </location>
</feature>
<sequence length="517" mass="57167">MSLVSGRCLSRVLGIGGSRIGRNSLSSSSSSSSCSSSSSSSLPKSLAFFQRNFFSRPSGSLGVATPAAVAAAASSSLGGGGSHLISPLAKSVDVSIPAEAFNQPPTITTTLPSGLRVSTQRLPFHRTATVGVWIDSGSRYDSKQTNGAAHFLEHMTFKGTKRRSRIQLEQEIENMGAHLNAYTSREQTVYYAKAFKKDIPQCVDILSDILLNSTIDEDAVQMEKHVILREMEEVEKQTEEVIFDRLHTTAFRDSPLGFTILGPEENIRNMTRQHIVDYIQRNYTSDRMVIAAAGDVDHQELVQLVEKHFSQVPQPKRNKILMPEEKPFFCGSELLHRNDDMGPIAHVAVGFEGVPWKSPDAVTFMLMQAIIGSYRKHDEGIVPGKVSANTTIRNVCNKMTVGCAEMFSAFNTCYRDTGLFGFYAQCDEVALEHCVMELMFGITSLSYAVTEEEVERAKAQLKTQLLGHLDSTTAVAEDIGRQLLAYGRRIPLAEFLKRLEVIDAEEVKRVAWKYLHD</sequence>
<name>A0A2C6KRR7_9APIC</name>